<dbReference type="RefSeq" id="YP_007006194.1">
    <property type="nucleotide sequence ID" value="NC_019517.1"/>
</dbReference>
<dbReference type="Proteomes" id="UP000009052">
    <property type="component" value="Segment"/>
</dbReference>
<reference evidence="1 2" key="1">
    <citation type="journal article" date="2012" name="Arch. Virol.">
        <title>Bacteriophage vB_EcoM_FV3: a new member of "rV5-like viruses".</title>
        <authorList>
            <person name="Truncaite L."/>
            <person name="Simoliunas E."/>
            <person name="Zajanckauskaite A."/>
            <person name="Kaliniene L."/>
            <person name="Mankeviciute R."/>
            <person name="Staniulis J."/>
            <person name="Klausa V."/>
            <person name="Meskys R."/>
        </authorList>
    </citation>
    <scope>NUCLEOTIDE SEQUENCE [LARGE SCALE GENOMIC DNA]</scope>
</reference>
<dbReference type="GeneID" id="14011683"/>
<dbReference type="EMBL" id="JQ031132">
    <property type="protein sequence ID" value="AEZ65159.1"/>
    <property type="molecule type" value="Genomic_DNA"/>
</dbReference>
<dbReference type="KEGG" id="vg:14011683"/>
<protein>
    <submittedName>
        <fullName evidence="1">Uncharacterized protein</fullName>
    </submittedName>
</protein>
<evidence type="ECO:0000313" key="1">
    <source>
        <dbReference type="EMBL" id="AEZ65159.1"/>
    </source>
</evidence>
<accession>H6W7U4</accession>
<evidence type="ECO:0000313" key="2">
    <source>
        <dbReference type="Proteomes" id="UP000009052"/>
    </source>
</evidence>
<proteinExistence type="predicted"/>
<gene>
    <name evidence="1" type="ORF">FV3_00023</name>
</gene>
<sequence>MVGSIRQHRYCFWLSSFVRALRQSVIIDFKASFEACAFNSSTIPCDYTHLSKNFPKTLKNVVDSAYLGLLFSLSQIQNGVTKMSLRKLTDNCKAVQVSPCGWDVIANDEKIGEVIDHTYSSLADHTDQLWEGVNCKNNTKRFKTMDEAICFVYTHASNIQGNGKWHM</sequence>
<keyword evidence="2" id="KW-1185">Reference proteome</keyword>
<name>H6W7U4_9CAUD</name>
<organism evidence="1 2">
    <name type="scientific">Escherichia phage FV3</name>
    <dbReference type="NCBI Taxonomy" id="1131317"/>
    <lineage>
        <taxon>Viruses</taxon>
        <taxon>Duplodnaviria</taxon>
        <taxon>Heunggongvirae</taxon>
        <taxon>Uroviricota</taxon>
        <taxon>Caudoviricetes</taxon>
        <taxon>Vequintavirinae</taxon>
        <taxon>Vequintavirus</taxon>
        <taxon>Vequintavirus SYGMH1</taxon>
        <taxon>Vequintavirus FV3</taxon>
    </lineage>
</organism>